<name>A0A8I3WTS0_CALJA</name>
<sequence>MRNGLFFLLFLKKHGLEDRVRTINKMELLFLFFFLRWSLLLSPRLECNGMILAHCNLCLLGSSNSAASAPSSWDYRGLPPCLANIFVFLMETGFHRVGQAGLKLLTSGDLPPLPSKVLGLQA</sequence>
<evidence type="ECO:0000313" key="1">
    <source>
        <dbReference type="Ensembl" id="ENSCJAP00000081374.1"/>
    </source>
</evidence>
<dbReference type="PRINTS" id="PR02045">
    <property type="entry name" value="F138DOMAIN"/>
</dbReference>
<proteinExistence type="predicted"/>
<reference evidence="1 2" key="1">
    <citation type="submission" date="2009-03" db="EMBL/GenBank/DDBJ databases">
        <authorList>
            <person name="Warren W."/>
            <person name="Ye L."/>
            <person name="Minx P."/>
            <person name="Worley K."/>
            <person name="Gibbs R."/>
            <person name="Wilson R.K."/>
        </authorList>
    </citation>
    <scope>NUCLEOTIDE SEQUENCE [LARGE SCALE GENOMIC DNA]</scope>
</reference>
<reference evidence="1" key="3">
    <citation type="submission" date="2025-09" db="UniProtKB">
        <authorList>
            <consortium name="Ensembl"/>
        </authorList>
    </citation>
    <scope>IDENTIFICATION</scope>
</reference>
<dbReference type="PANTHER" id="PTHR12138">
    <property type="entry name" value="PRIMATE-EXPANDED PROTEIN FAMILY"/>
    <property type="match status" value="1"/>
</dbReference>
<accession>A0A8I3WTS0</accession>
<dbReference type="Ensembl" id="ENSCJAT00000124727.1">
    <property type="protein sequence ID" value="ENSCJAP00000081374.1"/>
    <property type="gene ID" value="ENSCJAG00000084418.1"/>
</dbReference>
<dbReference type="PANTHER" id="PTHR12138:SF162">
    <property type="entry name" value="CHROMOSOME UNDETERMINED SCAFFOLD_275, WHOLE GENOME SHOTGUN SEQUENCE"/>
    <property type="match status" value="1"/>
</dbReference>
<reference evidence="1" key="2">
    <citation type="submission" date="2025-08" db="UniProtKB">
        <authorList>
            <consortium name="Ensembl"/>
        </authorList>
    </citation>
    <scope>IDENTIFICATION</scope>
</reference>
<keyword evidence="2" id="KW-1185">Reference proteome</keyword>
<dbReference type="Proteomes" id="UP000008225">
    <property type="component" value="Chromosome 17"/>
</dbReference>
<dbReference type="GeneTree" id="ENSGT01150000286943"/>
<protein>
    <submittedName>
        <fullName evidence="1">Uncharacterized protein</fullName>
    </submittedName>
</protein>
<organism evidence="1 2">
    <name type="scientific">Callithrix jacchus</name>
    <name type="common">White-tufted-ear marmoset</name>
    <name type="synonym">Simia Jacchus</name>
    <dbReference type="NCBI Taxonomy" id="9483"/>
    <lineage>
        <taxon>Eukaryota</taxon>
        <taxon>Metazoa</taxon>
        <taxon>Chordata</taxon>
        <taxon>Craniata</taxon>
        <taxon>Vertebrata</taxon>
        <taxon>Euteleostomi</taxon>
        <taxon>Mammalia</taxon>
        <taxon>Eutheria</taxon>
        <taxon>Euarchontoglires</taxon>
        <taxon>Primates</taxon>
        <taxon>Haplorrhini</taxon>
        <taxon>Platyrrhini</taxon>
        <taxon>Cebidae</taxon>
        <taxon>Callitrichinae</taxon>
        <taxon>Callithrix</taxon>
        <taxon>Callithrix</taxon>
    </lineage>
</organism>
<dbReference type="AlphaFoldDB" id="A0A8I3WTS0"/>
<evidence type="ECO:0000313" key="2">
    <source>
        <dbReference type="Proteomes" id="UP000008225"/>
    </source>
</evidence>